<evidence type="ECO:0000256" key="8">
    <source>
        <dbReference type="SAM" id="MobiDB-lite"/>
    </source>
</evidence>
<keyword evidence="9" id="KW-0472">Membrane</keyword>
<evidence type="ECO:0000256" key="7">
    <source>
        <dbReference type="ARBA" id="ARBA00023049"/>
    </source>
</evidence>
<dbReference type="SUPFAM" id="SSF55486">
    <property type="entry name" value="Metalloproteases ('zincins'), catalytic domain"/>
    <property type="match status" value="2"/>
</dbReference>
<keyword evidence="6" id="KW-0862">Zinc</keyword>
<dbReference type="InterPro" id="IPR008753">
    <property type="entry name" value="Peptidase_M13_N"/>
</dbReference>
<dbReference type="Gene3D" id="3.40.390.10">
    <property type="entry name" value="Collagenase (Catalytic Domain)"/>
    <property type="match status" value="3"/>
</dbReference>
<feature type="region of interest" description="Disordered" evidence="8">
    <location>
        <begin position="194"/>
        <end position="273"/>
    </location>
</feature>
<evidence type="ECO:0000256" key="1">
    <source>
        <dbReference type="ARBA" id="ARBA00001947"/>
    </source>
</evidence>
<keyword evidence="4" id="KW-0479">Metal-binding</keyword>
<keyword evidence="3" id="KW-0645">Protease</keyword>
<evidence type="ECO:0000256" key="6">
    <source>
        <dbReference type="ARBA" id="ARBA00022833"/>
    </source>
</evidence>
<reference evidence="10" key="1">
    <citation type="submission" date="2020-11" db="EMBL/GenBank/DDBJ databases">
        <authorList>
            <person name="Tran Van P."/>
        </authorList>
    </citation>
    <scope>NUCLEOTIDE SEQUENCE</scope>
</reference>
<dbReference type="InterPro" id="IPR024079">
    <property type="entry name" value="MetalloPept_cat_dom_sf"/>
</dbReference>
<dbReference type="PROSITE" id="PS51885">
    <property type="entry name" value="NEPRILYSIN"/>
    <property type="match status" value="2"/>
</dbReference>
<gene>
    <name evidence="10" type="ORF">CTOB1V02_LOCUS1471</name>
</gene>
<accession>A0A7R8W2A2</accession>
<dbReference type="Pfam" id="PF05649">
    <property type="entry name" value="Peptidase_M13_N"/>
    <property type="match status" value="1"/>
</dbReference>
<evidence type="ECO:0000256" key="4">
    <source>
        <dbReference type="ARBA" id="ARBA00022723"/>
    </source>
</evidence>
<comment type="cofactor">
    <cofactor evidence="1">
        <name>Zn(2+)</name>
        <dbReference type="ChEBI" id="CHEBI:29105"/>
    </cofactor>
</comment>
<feature type="region of interest" description="Disordered" evidence="8">
    <location>
        <begin position="306"/>
        <end position="356"/>
    </location>
</feature>
<dbReference type="OrthoDB" id="6475849at2759"/>
<dbReference type="GO" id="GO:0004222">
    <property type="term" value="F:metalloendopeptidase activity"/>
    <property type="evidence" value="ECO:0007669"/>
    <property type="project" value="InterPro"/>
</dbReference>
<feature type="compositionally biased region" description="Polar residues" evidence="8">
    <location>
        <begin position="254"/>
        <end position="267"/>
    </location>
</feature>
<dbReference type="GO" id="GO:0005886">
    <property type="term" value="C:plasma membrane"/>
    <property type="evidence" value="ECO:0007669"/>
    <property type="project" value="TreeGrafter"/>
</dbReference>
<sequence>MTVVPAPCMTSSCVNLLTYFNEGDSTDHLVADHGCENGLVDHVKVVRRYAHGRSSPWWNRRTSLEKLLIIATTLVLIGAVVLAVALIGLIYSHQDYLTKEDGGYALPHRRLVRSAVLERTPVGRNLDKTKWGTTIVRLLARIGTRFQTDDSDVEARSGSIDDGTAILIKEKESELNSGLKDLPEVMVTNTVSTNEEKAQDQFGNEGMLSNTEERNSDAPQKDTSDDPKDTSEDPKEKTPSQKDTPEDPKEKTFGTPSFPKTANSLSPTRELDSEKIRPTCTFVDKPESYLFVRNYNEKSIPEWWRSSHKGSDLPPPYPLPPWGTGKPESDWTSGTSDESDQPDSDDTDDEQTMTTGDSEASEILQNMNTSVDPCDDFFEFACGSFVANTVIPDDRTSVSQFSKISDKLKEDLRLLVQEEIKEKEPAPFIMLKQVYKSCMDKGTIAKLGEEVLHDVLRKMGGWPILEGDDWDEKNKDLKWTDLVFISRDLGFSVDNFLDFSVVTDIKNSSWRIIDLDQPSLGMGRKYFMKGFDDPDVQAYYRYMVDTAVHLGADPEVAERELKESLLFEIDLSNFTLPDEERRNVTLLYNRMTIGDLSERWPSVKWLEYINNLLAPFHKVTTDEPVIVDVPSFIDRFLEKIDATPKRVIANYGLWRVVSVSISYLTEELRDIQLDFSTKLTGQTERQPRWKECMGVVLGSFANAVGSMYVRRFFKEESKKAALDMVHDIRDEFNRILDEIDWMDEVTRNQNNGGLSHPQPICISRRQRAKNKSKRIATHIAYPDELLDDSKLTELYDNLQTTEDQYYRNMLNMTVFGTNYSFKRLREAVNKSDWISHGRAAVVNAFYSSIENSIQFPAGILQGVFFSSDRPRYLNYGAIGFVIGHEITHGFDDQGRQFDPDGNLVDWWEPETDEEFRRQARCIINQYGNFTVEDIGMNVNGKLTVGENIADNGGLKQAYRAYVRWEARSSGTPEPRLPGLPYNARQMFWISAANVWCQKVRQESLKMQVLSDNHAPAPFRINGPFSNLKEFSHDFHCPAGSPLNPAHKCTVNGINTQGENIADNGGLKQAYRAYVKWVKDNNDDEPLLHGVKYCDKEHKKLCTQHQLFWLSAANIWCSVSRPQAMKIRILTGQHSPPQFRVNGPMRNLNEFANDFNCPVGSPMNPPKEEQCSVW</sequence>
<comment type="similarity">
    <text evidence="2">Belongs to the peptidase M13 family.</text>
</comment>
<dbReference type="GO" id="GO:0016485">
    <property type="term" value="P:protein processing"/>
    <property type="evidence" value="ECO:0007669"/>
    <property type="project" value="TreeGrafter"/>
</dbReference>
<dbReference type="InterPro" id="IPR018497">
    <property type="entry name" value="Peptidase_M13_C"/>
</dbReference>
<dbReference type="PRINTS" id="PR00786">
    <property type="entry name" value="NEPRILYSIN"/>
</dbReference>
<organism evidence="10">
    <name type="scientific">Cyprideis torosa</name>
    <dbReference type="NCBI Taxonomy" id="163714"/>
    <lineage>
        <taxon>Eukaryota</taxon>
        <taxon>Metazoa</taxon>
        <taxon>Ecdysozoa</taxon>
        <taxon>Arthropoda</taxon>
        <taxon>Crustacea</taxon>
        <taxon>Oligostraca</taxon>
        <taxon>Ostracoda</taxon>
        <taxon>Podocopa</taxon>
        <taxon>Podocopida</taxon>
        <taxon>Cytherocopina</taxon>
        <taxon>Cytheroidea</taxon>
        <taxon>Cytherideidae</taxon>
        <taxon>Cyprideis</taxon>
    </lineage>
</organism>
<evidence type="ECO:0000256" key="5">
    <source>
        <dbReference type="ARBA" id="ARBA00022801"/>
    </source>
</evidence>
<dbReference type="CDD" id="cd08662">
    <property type="entry name" value="M13"/>
    <property type="match status" value="1"/>
</dbReference>
<evidence type="ECO:0000313" key="10">
    <source>
        <dbReference type="EMBL" id="CAD7223487.1"/>
    </source>
</evidence>
<dbReference type="GO" id="GO:0046872">
    <property type="term" value="F:metal ion binding"/>
    <property type="evidence" value="ECO:0007669"/>
    <property type="project" value="UniProtKB-KW"/>
</dbReference>
<dbReference type="EMBL" id="OB660209">
    <property type="protein sequence ID" value="CAD7223487.1"/>
    <property type="molecule type" value="Genomic_DNA"/>
</dbReference>
<keyword evidence="5" id="KW-0378">Hydrolase</keyword>
<evidence type="ECO:0000256" key="2">
    <source>
        <dbReference type="ARBA" id="ARBA00007357"/>
    </source>
</evidence>
<dbReference type="AlphaFoldDB" id="A0A7R8W2A2"/>
<feature type="transmembrane region" description="Helical" evidence="9">
    <location>
        <begin position="67"/>
        <end position="91"/>
    </location>
</feature>
<dbReference type="Pfam" id="PF01431">
    <property type="entry name" value="Peptidase_M13"/>
    <property type="match status" value="1"/>
</dbReference>
<dbReference type="PANTHER" id="PTHR11733:SF224">
    <property type="entry name" value="NEPRILYSIN-2"/>
    <property type="match status" value="1"/>
</dbReference>
<dbReference type="PANTHER" id="PTHR11733">
    <property type="entry name" value="ZINC METALLOPROTEASE FAMILY M13 NEPRILYSIN-RELATED"/>
    <property type="match status" value="1"/>
</dbReference>
<evidence type="ECO:0000256" key="3">
    <source>
        <dbReference type="ARBA" id="ARBA00022670"/>
    </source>
</evidence>
<evidence type="ECO:0000256" key="9">
    <source>
        <dbReference type="SAM" id="Phobius"/>
    </source>
</evidence>
<protein>
    <submittedName>
        <fullName evidence="10">Uncharacterized protein</fullName>
    </submittedName>
</protein>
<dbReference type="InterPro" id="IPR000718">
    <property type="entry name" value="Peptidase_M13"/>
</dbReference>
<keyword evidence="9" id="KW-1133">Transmembrane helix</keyword>
<name>A0A7R8W2A2_9CRUS</name>
<feature type="compositionally biased region" description="Basic and acidic residues" evidence="8">
    <location>
        <begin position="211"/>
        <end position="252"/>
    </location>
</feature>
<keyword evidence="7" id="KW-0482">Metalloprotease</keyword>
<proteinExistence type="inferred from homology"/>
<feature type="compositionally biased region" description="Acidic residues" evidence="8">
    <location>
        <begin position="337"/>
        <end position="351"/>
    </location>
</feature>
<keyword evidence="9" id="KW-0812">Transmembrane</keyword>